<evidence type="ECO:0000256" key="6">
    <source>
        <dbReference type="ARBA" id="ARBA00022692"/>
    </source>
</evidence>
<keyword evidence="7" id="KW-0653">Protein transport</keyword>
<gene>
    <name evidence="10" type="ORF">FOY91_10335</name>
</gene>
<dbReference type="Proteomes" id="UP000318681">
    <property type="component" value="Unassembled WGS sequence"/>
</dbReference>
<evidence type="ECO:0000313" key="10">
    <source>
        <dbReference type="EMBL" id="TVV74234.1"/>
    </source>
</evidence>
<sequence>MMTQVRLWWRLRSPREQRMLLVMAALVGITLAWLLVVRPVDDGLADVRARHARAVLDLAAARGQAERIADLEKRGPPPPEAPLATAIGQRAAAAGFATARIIPDGANRVSVAIDAARAQALFGWIADLERRDGLIVERLTARTNSDATLAAEATLRLRSR</sequence>
<organism evidence="10 11">
    <name type="scientific">Alterirhizorhabdus solaris</name>
    <dbReference type="NCBI Taxonomy" id="2529389"/>
    <lineage>
        <taxon>Bacteria</taxon>
        <taxon>Pseudomonadati</taxon>
        <taxon>Pseudomonadota</taxon>
        <taxon>Alphaproteobacteria</taxon>
        <taxon>Sphingomonadales</taxon>
        <taxon>Rhizorhabdaceae</taxon>
        <taxon>Alterirhizorhabdus</taxon>
    </lineage>
</organism>
<evidence type="ECO:0000256" key="2">
    <source>
        <dbReference type="ARBA" id="ARBA00010637"/>
    </source>
</evidence>
<evidence type="ECO:0000256" key="7">
    <source>
        <dbReference type="ARBA" id="ARBA00022927"/>
    </source>
</evidence>
<comment type="subcellular location">
    <subcellularLocation>
        <location evidence="1">Cell inner membrane</location>
        <topology evidence="1">Single-pass membrane protein</topology>
    </subcellularLocation>
</comment>
<dbReference type="Gene3D" id="3.30.1360.100">
    <property type="entry name" value="General secretion pathway protein M, EpsM"/>
    <property type="match status" value="1"/>
</dbReference>
<keyword evidence="11" id="KW-1185">Reference proteome</keyword>
<evidence type="ECO:0000256" key="4">
    <source>
        <dbReference type="ARBA" id="ARBA00022475"/>
    </source>
</evidence>
<keyword evidence="6" id="KW-0812">Transmembrane</keyword>
<comment type="similarity">
    <text evidence="2">Belongs to the GSP M family.</text>
</comment>
<dbReference type="Pfam" id="PF04612">
    <property type="entry name" value="T2SSM"/>
    <property type="match status" value="1"/>
</dbReference>
<dbReference type="InterPro" id="IPR007690">
    <property type="entry name" value="T2SS_GspM"/>
</dbReference>
<keyword evidence="8" id="KW-1133">Transmembrane helix</keyword>
<accession>A0A558R4B4</accession>
<keyword evidence="9" id="KW-0472">Membrane</keyword>
<proteinExistence type="inferred from homology"/>
<evidence type="ECO:0000313" key="11">
    <source>
        <dbReference type="Proteomes" id="UP000318681"/>
    </source>
</evidence>
<dbReference type="GO" id="GO:0015627">
    <property type="term" value="C:type II protein secretion system complex"/>
    <property type="evidence" value="ECO:0007669"/>
    <property type="project" value="InterPro"/>
</dbReference>
<evidence type="ECO:0000256" key="3">
    <source>
        <dbReference type="ARBA" id="ARBA00022448"/>
    </source>
</evidence>
<dbReference type="GO" id="GO:0015628">
    <property type="term" value="P:protein secretion by the type II secretion system"/>
    <property type="evidence" value="ECO:0007669"/>
    <property type="project" value="InterPro"/>
</dbReference>
<dbReference type="AlphaFoldDB" id="A0A558R4B4"/>
<protein>
    <submittedName>
        <fullName evidence="10">Type II secretion system protein M</fullName>
    </submittedName>
</protein>
<keyword evidence="5" id="KW-0997">Cell inner membrane</keyword>
<reference evidence="10 11" key="1">
    <citation type="submission" date="2019-07" db="EMBL/GenBank/DDBJ databases">
        <title>Sphingomonas solaris sp. nov., isolated from a solar panel from Boston, Massachusetts.</title>
        <authorList>
            <person name="Tanner K."/>
            <person name="Pascual J."/>
            <person name="Mancuso C."/>
            <person name="Pereto J."/>
            <person name="Khalil A."/>
            <person name="Vilanova C."/>
        </authorList>
    </citation>
    <scope>NUCLEOTIDE SEQUENCE [LARGE SCALE GENOMIC DNA]</scope>
    <source>
        <strain evidence="10 11">R4DWN</strain>
    </source>
</reference>
<evidence type="ECO:0000256" key="8">
    <source>
        <dbReference type="ARBA" id="ARBA00022989"/>
    </source>
</evidence>
<keyword evidence="3" id="KW-0813">Transport</keyword>
<comment type="caution">
    <text evidence="10">The sequence shown here is derived from an EMBL/GenBank/DDBJ whole genome shotgun (WGS) entry which is preliminary data.</text>
</comment>
<dbReference type="EMBL" id="VNIM01000036">
    <property type="protein sequence ID" value="TVV74234.1"/>
    <property type="molecule type" value="Genomic_DNA"/>
</dbReference>
<dbReference type="InterPro" id="IPR023229">
    <property type="entry name" value="T2SS_M_periplasmic_sf"/>
</dbReference>
<keyword evidence="4" id="KW-1003">Cell membrane</keyword>
<name>A0A558R4B4_9SPHN</name>
<dbReference type="SUPFAM" id="SSF103054">
    <property type="entry name" value="General secretion pathway protein M, EpsM"/>
    <property type="match status" value="1"/>
</dbReference>
<dbReference type="OrthoDB" id="7432850at2"/>
<evidence type="ECO:0000256" key="1">
    <source>
        <dbReference type="ARBA" id="ARBA00004377"/>
    </source>
</evidence>
<dbReference type="GO" id="GO:0005886">
    <property type="term" value="C:plasma membrane"/>
    <property type="evidence" value="ECO:0007669"/>
    <property type="project" value="UniProtKB-SubCell"/>
</dbReference>
<evidence type="ECO:0000256" key="9">
    <source>
        <dbReference type="ARBA" id="ARBA00023136"/>
    </source>
</evidence>
<evidence type="ECO:0000256" key="5">
    <source>
        <dbReference type="ARBA" id="ARBA00022519"/>
    </source>
</evidence>